<dbReference type="InterPro" id="IPR023214">
    <property type="entry name" value="HAD_sf"/>
</dbReference>
<dbReference type="InterPro" id="IPR001757">
    <property type="entry name" value="P_typ_ATPase"/>
</dbReference>
<keyword evidence="16 19" id="KW-0472">Membrane</keyword>
<comment type="function">
    <text evidence="18">This magnesium-dependent enzyme catalyzes the hydrolysis of ATP coupled with the translocation of calcium from the cytosol out of the cell or into organelles.</text>
</comment>
<dbReference type="PANTHER" id="PTHR24093:SF434">
    <property type="entry name" value="CALCIUM-TRANSPORTING ATPASE 13, PLASMA MEMBRANE-TYPE-RELATED"/>
    <property type="match status" value="1"/>
</dbReference>
<dbReference type="SUPFAM" id="SSF81660">
    <property type="entry name" value="Metal cation-transporting ATPase, ATP-binding domain N"/>
    <property type="match status" value="1"/>
</dbReference>
<keyword evidence="24" id="KW-1185">Reference proteome</keyword>
<evidence type="ECO:0000313" key="24">
    <source>
        <dbReference type="Proteomes" id="UP000327013"/>
    </source>
</evidence>
<dbReference type="Pfam" id="PF13246">
    <property type="entry name" value="Cation_ATPase"/>
    <property type="match status" value="1"/>
</dbReference>
<dbReference type="InterPro" id="IPR023298">
    <property type="entry name" value="ATPase_P-typ_TM_dom_sf"/>
</dbReference>
<comment type="function">
    <text evidence="19">Catalyzes the hydrolysis of ATP coupled with the transport of calcium.</text>
</comment>
<keyword evidence="13 19" id="KW-1133">Transmembrane helix</keyword>
<keyword evidence="6" id="KW-0479">Metal-binding</keyword>
<dbReference type="OrthoDB" id="3352408at2759"/>
<dbReference type="GO" id="GO:0005886">
    <property type="term" value="C:plasma membrane"/>
    <property type="evidence" value="ECO:0007669"/>
    <property type="project" value="TreeGrafter"/>
</dbReference>
<dbReference type="EMBL" id="CM017323">
    <property type="protein sequence ID" value="KAE8022642.1"/>
    <property type="molecule type" value="Genomic_DNA"/>
</dbReference>
<dbReference type="SFLD" id="SFLDG00002">
    <property type="entry name" value="C1.7:_P-type_atpase_like"/>
    <property type="match status" value="1"/>
</dbReference>
<dbReference type="SUPFAM" id="SSF56784">
    <property type="entry name" value="HAD-like"/>
    <property type="match status" value="1"/>
</dbReference>
<evidence type="ECO:0000259" key="21">
    <source>
        <dbReference type="Pfam" id="PF00689"/>
    </source>
</evidence>
<dbReference type="EC" id="7.2.2.10" evidence="19"/>
<protein>
    <recommendedName>
        <fullName evidence="19">Calcium-transporting ATPase</fullName>
        <ecNumber evidence="19">7.2.2.10</ecNumber>
    </recommendedName>
</protein>
<feature type="transmembrane region" description="Helical" evidence="19">
    <location>
        <begin position="182"/>
        <end position="201"/>
    </location>
</feature>
<evidence type="ECO:0000256" key="16">
    <source>
        <dbReference type="ARBA" id="ARBA00023136"/>
    </source>
</evidence>
<dbReference type="InterPro" id="IPR008250">
    <property type="entry name" value="ATPase_P-typ_transduc_dom_A_sf"/>
</dbReference>
<dbReference type="Pfam" id="PF00122">
    <property type="entry name" value="E1-E2_ATPase"/>
    <property type="match status" value="1"/>
</dbReference>
<dbReference type="InterPro" id="IPR006408">
    <property type="entry name" value="P-type_ATPase_IIB"/>
</dbReference>
<evidence type="ECO:0000256" key="13">
    <source>
        <dbReference type="ARBA" id="ARBA00022989"/>
    </source>
</evidence>
<sequence>MGSIVRANLECIEYLLHAPNTLSQPKKRWHSAFLTIYCSKTLLSFFNVSPPEKKSFEVSRLPSFTILDLKPDTRFKIDQNTLIQLVKEKNVDSLQKIGGVVGVASSLEANVEFGIQGDAEDIAHRHEAFGSNTYKKPPTKSFFHFIVEAFKDLTIFILLGCATLSLVFGIKEHGIKEGWYDGGSIFVAIILVIAVSAISNFRQNRQFDKLSKVSNNIQVDVVRAGRRQQISVFEIVVGDVVCLKIGDQVPADGLFFDGHSLQVDESSMTGESDHVDVNWSHPFLVSGTKVVDGYARMLVTTVGMNTTWGEMMSSISRNTTDDNGNKEFIGSKTKVDNIVNAVVGIVAAAVTIVVVAIPEGLPLAVTLTLAYSMKKMMADQAMVRKLSACETMGSATTICTDKTGTLTLNQMKVTKFWLGKETFAAGSYSSIAPYVLELVQEGVALNTTGSVYRPNSGYEIEFSGSPTEKAILSWAVLDLNMEMEQLMQSSMILYVEAFNSQKKRSGVLMRRKVDNTIHVHWKGAAEMILKMCSSYYDASGIVKDLDDAEKIKFEQIIQGMAASSLRCIAFAHKQVSEEDQENKSLEEDGLTLLGLVGLKDPCRPGVKKAVEDCQYAGVNIKMITGDNVFTAKAIATECGILRPGQDVVSGAVVEGVEFRNYTQEERLEKVEKICVMARSSPFDKLLMVECLKQKGHVVAVTGDGTNDAPALKEADIGLSMGIQGTEVAKESSDIVILDDNFASVATVLKWGRCVYNNIQKFIQFQLTVNVAALVINFVAAVSAGEVPLTAVQLLWVNLIMDTLGALALATEQPTKELMDKPPVGRTAPLITNIMWRNLLAQASYQIIILLTLQFKGESIFGVTKKVNDTLIFNTFVLCQVFNEFNARKLEKKNVFKGIHRNRLFLGIIMITIVLQVVMVEFLKKFADTERLNFVQWGACIGMAALSWPIGWIVKWIPVPQKPFLSYIKM</sequence>
<evidence type="ECO:0000256" key="12">
    <source>
        <dbReference type="ARBA" id="ARBA00022967"/>
    </source>
</evidence>
<evidence type="ECO:0000256" key="3">
    <source>
        <dbReference type="ARBA" id="ARBA00022448"/>
    </source>
</evidence>
<dbReference type="GO" id="GO:0016887">
    <property type="term" value="F:ATP hydrolysis activity"/>
    <property type="evidence" value="ECO:0007669"/>
    <property type="project" value="InterPro"/>
</dbReference>
<evidence type="ECO:0000256" key="4">
    <source>
        <dbReference type="ARBA" id="ARBA00022568"/>
    </source>
</evidence>
<dbReference type="SUPFAM" id="SSF81653">
    <property type="entry name" value="Calcium ATPase, transduction domain A"/>
    <property type="match status" value="1"/>
</dbReference>
<dbReference type="FunFam" id="3.40.50.1000:FF:000018">
    <property type="entry name" value="Calcium-transporting ATPase"/>
    <property type="match status" value="1"/>
</dbReference>
<keyword evidence="4 19" id="KW-0109">Calcium transport</keyword>
<dbReference type="FunFam" id="1.20.1110.10:FF:000039">
    <property type="entry name" value="Calcium-transporting ATPase"/>
    <property type="match status" value="1"/>
</dbReference>
<dbReference type="InterPro" id="IPR018303">
    <property type="entry name" value="ATPase_P-typ_P_site"/>
</dbReference>
<keyword evidence="11" id="KW-0112">Calmodulin-binding</keyword>
<keyword evidence="8 19" id="KW-0106">Calcium</keyword>
<comment type="subcellular location">
    <subcellularLocation>
        <location evidence="1 19">Membrane</location>
        <topology evidence="1 19">Multi-pass membrane protein</topology>
    </subcellularLocation>
</comment>
<dbReference type="PRINTS" id="PR00119">
    <property type="entry name" value="CATATPASE"/>
</dbReference>
<keyword evidence="5 19" id="KW-0812">Transmembrane</keyword>
<reference evidence="23 24" key="1">
    <citation type="submission" date="2019-06" db="EMBL/GenBank/DDBJ databases">
        <title>A chromosomal-level reference genome of Carpinus fangiana (Coryloideae, Betulaceae).</title>
        <authorList>
            <person name="Yang X."/>
            <person name="Wang Z."/>
            <person name="Zhang L."/>
            <person name="Hao G."/>
            <person name="Liu J."/>
            <person name="Yang Y."/>
        </authorList>
    </citation>
    <scope>NUCLEOTIDE SEQUENCE [LARGE SCALE GENOMIC DNA]</scope>
    <source>
        <strain evidence="23">Cfa_2016G</strain>
        <tissue evidence="23">Leaf</tissue>
    </source>
</reference>
<evidence type="ECO:0000256" key="2">
    <source>
        <dbReference type="ARBA" id="ARBA00006124"/>
    </source>
</evidence>
<evidence type="ECO:0000256" key="15">
    <source>
        <dbReference type="ARBA" id="ARBA00023065"/>
    </source>
</evidence>
<feature type="transmembrane region" description="Helical" evidence="19">
    <location>
        <begin position="338"/>
        <end position="355"/>
    </location>
</feature>
<comment type="similarity">
    <text evidence="2 19">Belongs to the cation transport ATPase (P-type) (TC 3.A.3) family. Type IIB subfamily.</text>
</comment>
<proteinExistence type="inferred from homology"/>
<dbReference type="Pfam" id="PF00689">
    <property type="entry name" value="Cation_ATPase_C"/>
    <property type="match status" value="1"/>
</dbReference>
<evidence type="ECO:0000256" key="10">
    <source>
        <dbReference type="ARBA" id="ARBA00022842"/>
    </source>
</evidence>
<dbReference type="FunFam" id="3.40.1110.10:FF:000013">
    <property type="entry name" value="Calcium-transporting ATPase"/>
    <property type="match status" value="1"/>
</dbReference>
<evidence type="ECO:0000256" key="14">
    <source>
        <dbReference type="ARBA" id="ARBA00022990"/>
    </source>
</evidence>
<evidence type="ECO:0000256" key="19">
    <source>
        <dbReference type="RuleBase" id="RU361146"/>
    </source>
</evidence>
<dbReference type="InterPro" id="IPR004014">
    <property type="entry name" value="ATPase_P-typ_cation-transptr_N"/>
</dbReference>
<dbReference type="Gene3D" id="3.40.50.1000">
    <property type="entry name" value="HAD superfamily/HAD-like"/>
    <property type="match status" value="1"/>
</dbReference>
<evidence type="ECO:0000313" key="23">
    <source>
        <dbReference type="EMBL" id="KAE8022642.1"/>
    </source>
</evidence>
<dbReference type="SFLD" id="SFLDS00003">
    <property type="entry name" value="Haloacid_Dehalogenase"/>
    <property type="match status" value="1"/>
</dbReference>
<evidence type="ECO:0000256" key="9">
    <source>
        <dbReference type="ARBA" id="ARBA00022840"/>
    </source>
</evidence>
<dbReference type="GO" id="GO:0005388">
    <property type="term" value="F:P-type calcium transporter activity"/>
    <property type="evidence" value="ECO:0007669"/>
    <property type="project" value="UniProtKB-EC"/>
</dbReference>
<dbReference type="Gene3D" id="1.20.1110.10">
    <property type="entry name" value="Calcium-transporting ATPase, transmembrane domain"/>
    <property type="match status" value="2"/>
</dbReference>
<accession>A0A5N6R102</accession>
<evidence type="ECO:0000256" key="18">
    <source>
        <dbReference type="ARBA" id="ARBA00053300"/>
    </source>
</evidence>
<dbReference type="Gene3D" id="3.40.1110.10">
    <property type="entry name" value="Calcium-transporting ATPase, cytoplasmic domain N"/>
    <property type="match status" value="1"/>
</dbReference>
<feature type="transmembrane region" description="Helical" evidence="19">
    <location>
        <begin position="153"/>
        <end position="170"/>
    </location>
</feature>
<dbReference type="Proteomes" id="UP000327013">
    <property type="component" value="Chromosome 3"/>
</dbReference>
<evidence type="ECO:0000256" key="8">
    <source>
        <dbReference type="ARBA" id="ARBA00022837"/>
    </source>
</evidence>
<dbReference type="InterPro" id="IPR023299">
    <property type="entry name" value="ATPase_P-typ_cyto_dom_N"/>
</dbReference>
<feature type="domain" description="Cation-transporting P-type ATPase C-terminal" evidence="21">
    <location>
        <begin position="786"/>
        <end position="956"/>
    </location>
</feature>
<dbReference type="FunFam" id="2.70.150.10:FF:000006">
    <property type="entry name" value="Calcium-transporting ATPase"/>
    <property type="match status" value="1"/>
</dbReference>
<keyword evidence="3 19" id="KW-0813">Transport</keyword>
<name>A0A5N6R102_9ROSI</name>
<gene>
    <name evidence="23" type="ORF">FH972_008425</name>
</gene>
<dbReference type="SUPFAM" id="SSF81665">
    <property type="entry name" value="Calcium ATPase, transmembrane domain M"/>
    <property type="match status" value="1"/>
</dbReference>
<dbReference type="InterPro" id="IPR044492">
    <property type="entry name" value="P_typ_ATPase_HD_dom"/>
</dbReference>
<dbReference type="InterPro" id="IPR036412">
    <property type="entry name" value="HAD-like_sf"/>
</dbReference>
<comment type="caution">
    <text evidence="19">Lacks conserved residue(s) required for the propagation of feature annotation.</text>
</comment>
<feature type="transmembrane region" description="Helical" evidence="19">
    <location>
        <begin position="933"/>
        <end position="953"/>
    </location>
</feature>
<dbReference type="Pfam" id="PF00690">
    <property type="entry name" value="Cation_ATPase_N"/>
    <property type="match status" value="1"/>
</dbReference>
<evidence type="ECO:0000259" key="22">
    <source>
        <dbReference type="Pfam" id="PF00690"/>
    </source>
</evidence>
<dbReference type="GO" id="GO:0005524">
    <property type="term" value="F:ATP binding"/>
    <property type="evidence" value="ECO:0007669"/>
    <property type="project" value="UniProtKB-KW"/>
</dbReference>
<keyword evidence="10" id="KW-0460">Magnesium</keyword>
<feature type="domain" description="P-type ATPase A" evidence="20">
    <location>
        <begin position="217"/>
        <end position="315"/>
    </location>
</feature>
<evidence type="ECO:0000256" key="17">
    <source>
        <dbReference type="ARBA" id="ARBA00048694"/>
    </source>
</evidence>
<evidence type="ECO:0000256" key="6">
    <source>
        <dbReference type="ARBA" id="ARBA00022723"/>
    </source>
</evidence>
<comment type="catalytic activity">
    <reaction evidence="17 19">
        <text>Ca(2+)(in) + ATP + H2O = Ca(2+)(out) + ADP + phosphate + H(+)</text>
        <dbReference type="Rhea" id="RHEA:18105"/>
        <dbReference type="ChEBI" id="CHEBI:15377"/>
        <dbReference type="ChEBI" id="CHEBI:15378"/>
        <dbReference type="ChEBI" id="CHEBI:29108"/>
        <dbReference type="ChEBI" id="CHEBI:30616"/>
        <dbReference type="ChEBI" id="CHEBI:43474"/>
        <dbReference type="ChEBI" id="CHEBI:456216"/>
        <dbReference type="EC" id="7.2.2.10"/>
    </reaction>
</comment>
<keyword evidence="12" id="KW-1278">Translocase</keyword>
<keyword evidence="15 19" id="KW-0406">Ion transport</keyword>
<keyword evidence="9 19" id="KW-0067">ATP-binding</keyword>
<dbReference type="GO" id="GO:0046872">
    <property type="term" value="F:metal ion binding"/>
    <property type="evidence" value="ECO:0007669"/>
    <property type="project" value="UniProtKB-KW"/>
</dbReference>
<keyword evidence="7 19" id="KW-0547">Nucleotide-binding</keyword>
<evidence type="ECO:0000256" key="1">
    <source>
        <dbReference type="ARBA" id="ARBA00004141"/>
    </source>
</evidence>
<dbReference type="InterPro" id="IPR059000">
    <property type="entry name" value="ATPase_P-type_domA"/>
</dbReference>
<dbReference type="PRINTS" id="PR00120">
    <property type="entry name" value="HATPASE"/>
</dbReference>
<dbReference type="PROSITE" id="PS00154">
    <property type="entry name" value="ATPASE_E1_E2"/>
    <property type="match status" value="1"/>
</dbReference>
<evidence type="ECO:0000256" key="11">
    <source>
        <dbReference type="ARBA" id="ARBA00022860"/>
    </source>
</evidence>
<dbReference type="Gene3D" id="2.70.150.10">
    <property type="entry name" value="Calcium-transporting ATPase, cytoplasmic transduction domain A"/>
    <property type="match status" value="1"/>
</dbReference>
<dbReference type="SFLD" id="SFLDF00027">
    <property type="entry name" value="p-type_atpase"/>
    <property type="match status" value="1"/>
</dbReference>
<keyword evidence="14" id="KW-0007">Acetylation</keyword>
<dbReference type="InterPro" id="IPR006068">
    <property type="entry name" value="ATPase_P-typ_cation-transptr_C"/>
</dbReference>
<dbReference type="GO" id="GO:0005516">
    <property type="term" value="F:calmodulin binding"/>
    <property type="evidence" value="ECO:0007669"/>
    <property type="project" value="UniProtKB-KW"/>
</dbReference>
<organism evidence="23 24">
    <name type="scientific">Carpinus fangiana</name>
    <dbReference type="NCBI Taxonomy" id="176857"/>
    <lineage>
        <taxon>Eukaryota</taxon>
        <taxon>Viridiplantae</taxon>
        <taxon>Streptophyta</taxon>
        <taxon>Embryophyta</taxon>
        <taxon>Tracheophyta</taxon>
        <taxon>Spermatophyta</taxon>
        <taxon>Magnoliopsida</taxon>
        <taxon>eudicotyledons</taxon>
        <taxon>Gunneridae</taxon>
        <taxon>Pentapetalae</taxon>
        <taxon>rosids</taxon>
        <taxon>fabids</taxon>
        <taxon>Fagales</taxon>
        <taxon>Betulaceae</taxon>
        <taxon>Carpinus</taxon>
    </lineage>
</organism>
<evidence type="ECO:0000256" key="7">
    <source>
        <dbReference type="ARBA" id="ARBA00022741"/>
    </source>
</evidence>
<feature type="domain" description="Cation-transporting P-type ATPase N-terminal" evidence="22">
    <location>
        <begin position="98"/>
        <end position="165"/>
    </location>
</feature>
<evidence type="ECO:0000259" key="20">
    <source>
        <dbReference type="Pfam" id="PF00122"/>
    </source>
</evidence>
<dbReference type="NCBIfam" id="TIGR01494">
    <property type="entry name" value="ATPase_P-type"/>
    <property type="match status" value="2"/>
</dbReference>
<feature type="transmembrane region" description="Helical" evidence="19">
    <location>
        <begin position="903"/>
        <end position="921"/>
    </location>
</feature>
<dbReference type="PANTHER" id="PTHR24093">
    <property type="entry name" value="CATION TRANSPORTING ATPASE"/>
    <property type="match status" value="1"/>
</dbReference>
<dbReference type="NCBIfam" id="TIGR01517">
    <property type="entry name" value="ATPase-IIB_Ca"/>
    <property type="match status" value="1"/>
</dbReference>
<dbReference type="AlphaFoldDB" id="A0A5N6R102"/>
<evidence type="ECO:0000256" key="5">
    <source>
        <dbReference type="ARBA" id="ARBA00022692"/>
    </source>
</evidence>